<dbReference type="PANTHER" id="PTHR43333">
    <property type="entry name" value="2-HACID_DH_C DOMAIN-CONTAINING PROTEIN"/>
    <property type="match status" value="1"/>
</dbReference>
<dbReference type="AlphaFoldDB" id="A0A7V3ZIV0"/>
<evidence type="ECO:0000256" key="1">
    <source>
        <dbReference type="ARBA" id="ARBA00023002"/>
    </source>
</evidence>
<dbReference type="GO" id="GO:0016616">
    <property type="term" value="F:oxidoreductase activity, acting on the CH-OH group of donors, NAD or NADP as acceptor"/>
    <property type="evidence" value="ECO:0007669"/>
    <property type="project" value="InterPro"/>
</dbReference>
<dbReference type="EMBL" id="DTDV01000014">
    <property type="protein sequence ID" value="HGK23817.1"/>
    <property type="molecule type" value="Genomic_DNA"/>
</dbReference>
<dbReference type="RefSeq" id="WP_012547274.1">
    <property type="nucleotide sequence ID" value="NZ_VTFL01000001.1"/>
</dbReference>
<feature type="domain" description="D-isomer specific 2-hydroxyacid dehydrogenase NAD-binding" evidence="5">
    <location>
        <begin position="93"/>
        <end position="273"/>
    </location>
</feature>
<evidence type="ECO:0000259" key="4">
    <source>
        <dbReference type="Pfam" id="PF00389"/>
    </source>
</evidence>
<accession>A0A7V3ZIV0</accession>
<sequence length="310" mass="35718">MKVYINYPLKDEYLEMIKQAREDVEIVDNIEEAEVFFGGHISREDIKRAKELRWIQSSSAGIDNILFEDLINSDIIITTASGVHPKPIAEHVFALILSWTRRINVALKGKFERRWNREEIKWCDELTGKTMGIIGYGKIGQEIGRIAKGFGMKVIGVKRDIAKRDDVEFLPDELLSYENLHDALKRSDIVVLVLPLTPETRDLIGEKEFKMMKKNAILVNVGRGKTVREEDLVKALKEGQIQCALLDVFYDEPLPKESPLWDLENVIITPHIAGMTPYYDERLLEIFIHNLKHYPNIDKMLNVVNKNLGY</sequence>
<dbReference type="PANTHER" id="PTHR43333:SF1">
    <property type="entry name" value="D-ISOMER SPECIFIC 2-HYDROXYACID DEHYDROGENASE NAD-BINDING DOMAIN-CONTAINING PROTEIN"/>
    <property type="match status" value="1"/>
</dbReference>
<dbReference type="InterPro" id="IPR006139">
    <property type="entry name" value="D-isomer_2_OHA_DH_cat_dom"/>
</dbReference>
<dbReference type="GO" id="GO:0051287">
    <property type="term" value="F:NAD binding"/>
    <property type="evidence" value="ECO:0007669"/>
    <property type="project" value="InterPro"/>
</dbReference>
<keyword evidence="1 3" id="KW-0560">Oxidoreductase</keyword>
<dbReference type="SUPFAM" id="SSF51735">
    <property type="entry name" value="NAD(P)-binding Rossmann-fold domains"/>
    <property type="match status" value="1"/>
</dbReference>
<dbReference type="InterPro" id="IPR006140">
    <property type="entry name" value="D-isomer_DH_NAD-bd"/>
</dbReference>
<dbReference type="SUPFAM" id="SSF52283">
    <property type="entry name" value="Formate/glycerate dehydrogenase catalytic domain-like"/>
    <property type="match status" value="1"/>
</dbReference>
<reference evidence="6" key="1">
    <citation type="journal article" date="2020" name="mSystems">
        <title>Genome- and Community-Level Interaction Insights into Carbon Utilization and Element Cycling Functions of Hydrothermarchaeota in Hydrothermal Sediment.</title>
        <authorList>
            <person name="Zhou Z."/>
            <person name="Liu Y."/>
            <person name="Xu W."/>
            <person name="Pan J."/>
            <person name="Luo Z.H."/>
            <person name="Li M."/>
        </authorList>
    </citation>
    <scope>NUCLEOTIDE SEQUENCE [LARGE SCALE GENOMIC DNA]</scope>
    <source>
        <strain evidence="6">SpSt-70</strain>
    </source>
</reference>
<dbReference type="OMA" id="YGSEEVW"/>
<gene>
    <name evidence="6" type="ORF">ENU78_05130</name>
</gene>
<organism evidence="6">
    <name type="scientific">Dictyoglomus thermophilum</name>
    <dbReference type="NCBI Taxonomy" id="14"/>
    <lineage>
        <taxon>Bacteria</taxon>
        <taxon>Pseudomonadati</taxon>
        <taxon>Dictyoglomota</taxon>
        <taxon>Dictyoglomia</taxon>
        <taxon>Dictyoglomales</taxon>
        <taxon>Dictyoglomaceae</taxon>
        <taxon>Dictyoglomus</taxon>
    </lineage>
</organism>
<evidence type="ECO:0000256" key="3">
    <source>
        <dbReference type="RuleBase" id="RU003719"/>
    </source>
</evidence>
<evidence type="ECO:0000313" key="6">
    <source>
        <dbReference type="EMBL" id="HGK23817.1"/>
    </source>
</evidence>
<dbReference type="Pfam" id="PF00389">
    <property type="entry name" value="2-Hacid_dh"/>
    <property type="match status" value="1"/>
</dbReference>
<dbReference type="CDD" id="cd05300">
    <property type="entry name" value="2-Hacid_dh_1"/>
    <property type="match status" value="1"/>
</dbReference>
<protein>
    <submittedName>
        <fullName evidence="6">D-2-hydroxyacid dehydrogenase</fullName>
    </submittedName>
</protein>
<name>A0A7V3ZIV0_DICTH</name>
<comment type="caution">
    <text evidence="6">The sequence shown here is derived from an EMBL/GenBank/DDBJ whole genome shotgun (WGS) entry which is preliminary data.</text>
</comment>
<dbReference type="Pfam" id="PF02826">
    <property type="entry name" value="2-Hacid_dh_C"/>
    <property type="match status" value="1"/>
</dbReference>
<comment type="similarity">
    <text evidence="3">Belongs to the D-isomer specific 2-hydroxyacid dehydrogenase family.</text>
</comment>
<evidence type="ECO:0000256" key="2">
    <source>
        <dbReference type="ARBA" id="ARBA00023027"/>
    </source>
</evidence>
<proteinExistence type="inferred from homology"/>
<dbReference type="FunFam" id="3.40.50.720:FF:000363">
    <property type="entry name" value="D-isomer specific 2-hydroxyacid dehydrogenase"/>
    <property type="match status" value="1"/>
</dbReference>
<feature type="domain" description="D-isomer specific 2-hydroxyacid dehydrogenase catalytic" evidence="4">
    <location>
        <begin position="20"/>
        <end position="305"/>
    </location>
</feature>
<keyword evidence="2" id="KW-0520">NAD</keyword>
<dbReference type="InterPro" id="IPR036291">
    <property type="entry name" value="NAD(P)-bd_dom_sf"/>
</dbReference>
<evidence type="ECO:0000259" key="5">
    <source>
        <dbReference type="Pfam" id="PF02826"/>
    </source>
</evidence>
<dbReference type="Gene3D" id="3.40.50.720">
    <property type="entry name" value="NAD(P)-binding Rossmann-like Domain"/>
    <property type="match status" value="2"/>
</dbReference>